<dbReference type="PANTHER" id="PTHR10961">
    <property type="entry name" value="PEROXISOMAL SARCOSINE OXIDASE"/>
    <property type="match status" value="1"/>
</dbReference>
<gene>
    <name evidence="8" type="ORF">P875_00034394</name>
</gene>
<dbReference type="GO" id="GO:0050031">
    <property type="term" value="F:L-pipecolate oxidase activity"/>
    <property type="evidence" value="ECO:0007669"/>
    <property type="project" value="TreeGrafter"/>
</dbReference>
<keyword evidence="4" id="KW-0274">FAD</keyword>
<keyword evidence="5" id="KW-0560">Oxidoreductase</keyword>
<evidence type="ECO:0000259" key="7">
    <source>
        <dbReference type="Pfam" id="PF01266"/>
    </source>
</evidence>
<dbReference type="SUPFAM" id="SSF54373">
    <property type="entry name" value="FAD-linked reductases, C-terminal domain"/>
    <property type="match status" value="1"/>
</dbReference>
<dbReference type="EMBL" id="JZEE01000597">
    <property type="protein sequence ID" value="KJK62767.1"/>
    <property type="molecule type" value="Genomic_DNA"/>
</dbReference>
<evidence type="ECO:0000256" key="6">
    <source>
        <dbReference type="SAM" id="MobiDB-lite"/>
    </source>
</evidence>
<organism evidence="8 9">
    <name type="scientific">Aspergillus parasiticus (strain ATCC 56775 / NRRL 5862 / SRRC 143 / SU-1)</name>
    <dbReference type="NCBI Taxonomy" id="1403190"/>
    <lineage>
        <taxon>Eukaryota</taxon>
        <taxon>Fungi</taxon>
        <taxon>Dikarya</taxon>
        <taxon>Ascomycota</taxon>
        <taxon>Pezizomycotina</taxon>
        <taxon>Eurotiomycetes</taxon>
        <taxon>Eurotiomycetidae</taxon>
        <taxon>Eurotiales</taxon>
        <taxon>Aspergillaceae</taxon>
        <taxon>Aspergillus</taxon>
        <taxon>Aspergillus subgen. Circumdati</taxon>
    </lineage>
</organism>
<dbReference type="GO" id="GO:0050660">
    <property type="term" value="F:flavin adenine dinucleotide binding"/>
    <property type="evidence" value="ECO:0007669"/>
    <property type="project" value="InterPro"/>
</dbReference>
<dbReference type="Proteomes" id="UP000033540">
    <property type="component" value="Unassembled WGS sequence"/>
</dbReference>
<evidence type="ECO:0000256" key="3">
    <source>
        <dbReference type="ARBA" id="ARBA00022630"/>
    </source>
</evidence>
<evidence type="ECO:0000256" key="1">
    <source>
        <dbReference type="ARBA" id="ARBA00001974"/>
    </source>
</evidence>
<dbReference type="Gene3D" id="3.50.50.60">
    <property type="entry name" value="FAD/NAD(P)-binding domain"/>
    <property type="match status" value="1"/>
</dbReference>
<dbReference type="STRING" id="1403190.A0A0F0I7W5"/>
<sequence>MATPANSKPERITVIGAGLFGLTTALELTQRGYKVLVLDRSLPPVPDGASVDISRVIRPDYADEFYTKMGLEAMKGWEGDFSPYFHRSGLLCVARGNKHAYLEDSRTNLENMGVKVENLEEEQLRTRCSAMIGDLSDLKGYFNPVCGWADAQQSIQEMARRCALAGVSFITGPEGTVTSLIKEHDKVVAVKTSAGTVLQSDVIILATGAWTPHIIDMDKTSISSSQPVGFIQLTAKEADLLKDCPVIINLSTGWFIFPPTPGNHVLKMARHGYGYEIPQQSNSRRRPFSAPLLHANNTKSQFLPADAEQALKEGLIGFFPQFKTKEFSNRRLCWYSDTPKGDFIVDYHPDFHNLFIATGDSGHAFKFLPVIGRYVADSFEGKASEIQKLRWKFRRSSAPISRGDGSRGGPPRRALNGEELAKL</sequence>
<dbReference type="GO" id="GO:0008115">
    <property type="term" value="F:sarcosine oxidase activity"/>
    <property type="evidence" value="ECO:0007669"/>
    <property type="project" value="TreeGrafter"/>
</dbReference>
<proteinExistence type="inferred from homology"/>
<name>A0A0F0I7W5_ASPPU</name>
<evidence type="ECO:0000256" key="5">
    <source>
        <dbReference type="ARBA" id="ARBA00023002"/>
    </source>
</evidence>
<dbReference type="InterPro" id="IPR036188">
    <property type="entry name" value="FAD/NAD-bd_sf"/>
</dbReference>
<dbReference type="Gene3D" id="3.30.9.10">
    <property type="entry name" value="D-Amino Acid Oxidase, subunit A, domain 2"/>
    <property type="match status" value="1"/>
</dbReference>
<comment type="similarity">
    <text evidence="2">Belongs to the MSOX/MTOX family.</text>
</comment>
<dbReference type="PANTHER" id="PTHR10961:SF45">
    <property type="entry name" value="FAD DEPENDENT OXIDOREDUCTASE DOMAIN-CONTAINING PROTEIN-RELATED"/>
    <property type="match status" value="1"/>
</dbReference>
<protein>
    <submittedName>
        <fullName evidence="8">FAD dependent oxidoreductase</fullName>
    </submittedName>
</protein>
<dbReference type="SUPFAM" id="SSF51905">
    <property type="entry name" value="FAD/NAD(P)-binding domain"/>
    <property type="match status" value="1"/>
</dbReference>
<comment type="cofactor">
    <cofactor evidence="1">
        <name>FAD</name>
        <dbReference type="ChEBI" id="CHEBI:57692"/>
    </cofactor>
</comment>
<evidence type="ECO:0000256" key="2">
    <source>
        <dbReference type="ARBA" id="ARBA00010989"/>
    </source>
</evidence>
<evidence type="ECO:0000313" key="9">
    <source>
        <dbReference type="Proteomes" id="UP000033540"/>
    </source>
</evidence>
<reference evidence="8 9" key="1">
    <citation type="submission" date="2015-02" db="EMBL/GenBank/DDBJ databases">
        <title>Draft genome sequence of Aspergillus parasiticus SU-1.</title>
        <authorList>
            <person name="Yu J."/>
            <person name="Fedorova N."/>
            <person name="Yin Y."/>
            <person name="Losada L."/>
            <person name="Zafar N."/>
            <person name="Taujale R."/>
            <person name="Ehrlich K.C."/>
            <person name="Bhatnagar D."/>
            <person name="Cleveland T.E."/>
            <person name="Bennett J.W."/>
            <person name="Nierman W.C."/>
        </authorList>
    </citation>
    <scope>NUCLEOTIDE SEQUENCE [LARGE SCALE GENOMIC DNA]</scope>
    <source>
        <strain evidence="9">ATCC 56775 / NRRL 5862 / SRRC 143 / SU-1</strain>
    </source>
</reference>
<accession>A0A0F0I7W5</accession>
<dbReference type="InterPro" id="IPR006076">
    <property type="entry name" value="FAD-dep_OxRdtase"/>
</dbReference>
<feature type="region of interest" description="Disordered" evidence="6">
    <location>
        <begin position="398"/>
        <end position="423"/>
    </location>
</feature>
<evidence type="ECO:0000256" key="4">
    <source>
        <dbReference type="ARBA" id="ARBA00022827"/>
    </source>
</evidence>
<dbReference type="InterPro" id="IPR045170">
    <property type="entry name" value="MTOX"/>
</dbReference>
<dbReference type="AlphaFoldDB" id="A0A0F0I7W5"/>
<feature type="domain" description="FAD dependent oxidoreductase" evidence="7">
    <location>
        <begin position="11"/>
        <end position="377"/>
    </location>
</feature>
<dbReference type="Pfam" id="PF01266">
    <property type="entry name" value="DAO"/>
    <property type="match status" value="1"/>
</dbReference>
<dbReference type="OrthoDB" id="2219495at2759"/>
<evidence type="ECO:0000313" key="8">
    <source>
        <dbReference type="EMBL" id="KJK62767.1"/>
    </source>
</evidence>
<dbReference type="GO" id="GO:0004657">
    <property type="term" value="F:proline dehydrogenase activity"/>
    <property type="evidence" value="ECO:0007669"/>
    <property type="project" value="TreeGrafter"/>
</dbReference>
<keyword evidence="3" id="KW-0285">Flavoprotein</keyword>
<comment type="caution">
    <text evidence="8">The sequence shown here is derived from an EMBL/GenBank/DDBJ whole genome shotgun (WGS) entry which is preliminary data.</text>
</comment>